<protein>
    <submittedName>
        <fullName evidence="2">Uncharacterized protein</fullName>
    </submittedName>
</protein>
<proteinExistence type="predicted"/>
<name>A0A974I567_XENLA</name>
<dbReference type="EMBL" id="CM004466">
    <property type="protein sequence ID" value="OCU02513.1"/>
    <property type="molecule type" value="Genomic_DNA"/>
</dbReference>
<evidence type="ECO:0000313" key="3">
    <source>
        <dbReference type="Proteomes" id="UP000694892"/>
    </source>
</evidence>
<dbReference type="Proteomes" id="UP000694892">
    <property type="component" value="Chromosome 1L"/>
</dbReference>
<evidence type="ECO:0000256" key="1">
    <source>
        <dbReference type="SAM" id="Phobius"/>
    </source>
</evidence>
<feature type="non-terminal residue" evidence="2">
    <location>
        <position position="31"/>
    </location>
</feature>
<sequence length="31" mass="3386">AGFTTGVCVLFLMGILTLYCCYRVVKSRGTI</sequence>
<dbReference type="AlphaFoldDB" id="A0A974I567"/>
<reference evidence="3" key="1">
    <citation type="journal article" date="2016" name="Nature">
        <title>Genome evolution in the allotetraploid frog Xenopus laevis.</title>
        <authorList>
            <person name="Session A.M."/>
            <person name="Uno Y."/>
            <person name="Kwon T."/>
            <person name="Chapman J.A."/>
            <person name="Toyoda A."/>
            <person name="Takahashi S."/>
            <person name="Fukui A."/>
            <person name="Hikosaka A."/>
            <person name="Suzuki A."/>
            <person name="Kondo M."/>
            <person name="van Heeringen S.J."/>
            <person name="Quigley I."/>
            <person name="Heinz S."/>
            <person name="Ogino H."/>
            <person name="Ochi H."/>
            <person name="Hellsten U."/>
            <person name="Lyons J.B."/>
            <person name="Simakov O."/>
            <person name="Putnam N."/>
            <person name="Stites J."/>
            <person name="Kuroki Y."/>
            <person name="Tanaka T."/>
            <person name="Michiue T."/>
            <person name="Watanabe M."/>
            <person name="Bogdanovic O."/>
            <person name="Lister R."/>
            <person name="Georgiou G."/>
            <person name="Paranjpe S.S."/>
            <person name="van Kruijsbergen I."/>
            <person name="Shu S."/>
            <person name="Carlson J."/>
            <person name="Kinoshita T."/>
            <person name="Ohta Y."/>
            <person name="Mawaribuchi S."/>
            <person name="Jenkins J."/>
            <person name="Grimwood J."/>
            <person name="Schmutz J."/>
            <person name="Mitros T."/>
            <person name="Mozaffari S.V."/>
            <person name="Suzuki Y."/>
            <person name="Haramoto Y."/>
            <person name="Yamamoto T.S."/>
            <person name="Takagi C."/>
            <person name="Heald R."/>
            <person name="Miller K."/>
            <person name="Haudenschild C."/>
            <person name="Kitzman J."/>
            <person name="Nakayama T."/>
            <person name="Izutsu Y."/>
            <person name="Robert J."/>
            <person name="Fortriede J."/>
            <person name="Burns K."/>
            <person name="Lotay V."/>
            <person name="Karimi K."/>
            <person name="Yasuoka Y."/>
            <person name="Dichmann D.S."/>
            <person name="Flajnik M.F."/>
            <person name="Houston D.W."/>
            <person name="Shendure J."/>
            <person name="DuPasquier L."/>
            <person name="Vize P.D."/>
            <person name="Zorn A.M."/>
            <person name="Ito M."/>
            <person name="Marcotte E.M."/>
            <person name="Wallingford J.B."/>
            <person name="Ito Y."/>
            <person name="Asashima M."/>
            <person name="Ueno N."/>
            <person name="Matsuda Y."/>
            <person name="Veenstra G.J."/>
            <person name="Fujiyama A."/>
            <person name="Harland R.M."/>
            <person name="Taira M."/>
            <person name="Rokhsar D.S."/>
        </authorList>
    </citation>
    <scope>NUCLEOTIDE SEQUENCE [LARGE SCALE GENOMIC DNA]</scope>
    <source>
        <strain evidence="3">J</strain>
    </source>
</reference>
<feature type="transmembrane region" description="Helical" evidence="1">
    <location>
        <begin position="6"/>
        <end position="25"/>
    </location>
</feature>
<keyword evidence="1" id="KW-0812">Transmembrane</keyword>
<keyword evidence="1" id="KW-1133">Transmembrane helix</keyword>
<keyword evidence="1" id="KW-0472">Membrane</keyword>
<organism evidence="2 3">
    <name type="scientific">Xenopus laevis</name>
    <name type="common">African clawed frog</name>
    <dbReference type="NCBI Taxonomy" id="8355"/>
    <lineage>
        <taxon>Eukaryota</taxon>
        <taxon>Metazoa</taxon>
        <taxon>Chordata</taxon>
        <taxon>Craniata</taxon>
        <taxon>Vertebrata</taxon>
        <taxon>Euteleostomi</taxon>
        <taxon>Amphibia</taxon>
        <taxon>Batrachia</taxon>
        <taxon>Anura</taxon>
        <taxon>Pipoidea</taxon>
        <taxon>Pipidae</taxon>
        <taxon>Xenopodinae</taxon>
        <taxon>Xenopus</taxon>
        <taxon>Xenopus</taxon>
    </lineage>
</organism>
<gene>
    <name evidence="2" type="ORF">XELAEV_180082744mg</name>
</gene>
<feature type="non-terminal residue" evidence="2">
    <location>
        <position position="1"/>
    </location>
</feature>
<evidence type="ECO:0000313" key="2">
    <source>
        <dbReference type="EMBL" id="OCU02513.1"/>
    </source>
</evidence>
<accession>A0A974I567</accession>